<dbReference type="EMBL" id="VIVQ01000001">
    <property type="protein sequence ID" value="TWE12658.1"/>
    <property type="molecule type" value="Genomic_DNA"/>
</dbReference>
<dbReference type="Gene3D" id="3.30.390.50">
    <property type="entry name" value="CO dehydrogenase flavoprotein, C-terminal domain"/>
    <property type="match status" value="1"/>
</dbReference>
<dbReference type="PROSITE" id="PS51733">
    <property type="entry name" value="BPL_LPL_CATALYTIC"/>
    <property type="match status" value="1"/>
</dbReference>
<dbReference type="AlphaFoldDB" id="A0A561EAM0"/>
<dbReference type="InterPro" id="IPR050664">
    <property type="entry name" value="Octanoyltrans_LipM/LipL"/>
</dbReference>
<gene>
    <name evidence="2" type="ORF">BKA23_1473</name>
</gene>
<protein>
    <submittedName>
        <fullName evidence="2">Lipoate-protein ligase A</fullName>
    </submittedName>
</protein>
<dbReference type="InterPro" id="IPR004143">
    <property type="entry name" value="BPL_LPL_catalytic"/>
</dbReference>
<dbReference type="RefSeq" id="WP_145226810.1">
    <property type="nucleotide sequence ID" value="NZ_VIVQ01000001.1"/>
</dbReference>
<comment type="caution">
    <text evidence="2">The sequence shown here is derived from an EMBL/GenBank/DDBJ whole genome shotgun (WGS) entry which is preliminary data.</text>
</comment>
<feature type="domain" description="BPL/LPL catalytic" evidence="1">
    <location>
        <begin position="128"/>
        <end position="320"/>
    </location>
</feature>
<dbReference type="GO" id="GO:0016874">
    <property type="term" value="F:ligase activity"/>
    <property type="evidence" value="ECO:0007669"/>
    <property type="project" value="UniProtKB-KW"/>
</dbReference>
<evidence type="ECO:0000313" key="2">
    <source>
        <dbReference type="EMBL" id="TWE12658.1"/>
    </source>
</evidence>
<dbReference type="PANTHER" id="PTHR43679:SF2">
    <property type="entry name" value="OCTANOYL-[GCVH]:PROTEIN N-OCTANOYLTRANSFERASE"/>
    <property type="match status" value="1"/>
</dbReference>
<dbReference type="InterPro" id="IPR045864">
    <property type="entry name" value="aa-tRNA-synth_II/BPL/LPL"/>
</dbReference>
<sequence length="349" mass="37813">MRGEYKVLGGKLVAVDVDVEDGRLANVSVSGDFFLEPDEALQDIDAALNGMPATASVEQLSSAITGALDPGVQLIGFTPESVGVAVRRALGKATGWADHTFDVIPATVLPPVQHVALDEVIGQEVAAGTRRPTLRFWDWDSPLVVIGSFQSYRNEIDPDGAARHGIDVVRRISGGGAMFMEPGNCITYSLVVPSSMVEGLSFERSYAFLDEWVMAALADVGINAHYVPLNDIASDKGKIAGAAQKRFAAGAVLHHVTMAYDIDADKMLEVLRIGREKMSDKGTKSANKRVDPMRSQTGMPRADILATFTSSFLARYSSELSSYRPEELELAEQLVREKFGTTEWTHRVP</sequence>
<dbReference type="Gene3D" id="3.30.930.10">
    <property type="entry name" value="Bira Bifunctional Protein, Domain 2"/>
    <property type="match status" value="1"/>
</dbReference>
<organism evidence="2 3">
    <name type="scientific">Rudaeicoccus suwonensis</name>
    <dbReference type="NCBI Taxonomy" id="657409"/>
    <lineage>
        <taxon>Bacteria</taxon>
        <taxon>Bacillati</taxon>
        <taxon>Actinomycetota</taxon>
        <taxon>Actinomycetes</taxon>
        <taxon>Micrococcales</taxon>
        <taxon>Dermacoccaceae</taxon>
        <taxon>Rudaeicoccus</taxon>
    </lineage>
</organism>
<reference evidence="2 3" key="1">
    <citation type="submission" date="2019-06" db="EMBL/GenBank/DDBJ databases">
        <title>Sequencing the genomes of 1000 actinobacteria strains.</title>
        <authorList>
            <person name="Klenk H.-P."/>
        </authorList>
    </citation>
    <scope>NUCLEOTIDE SEQUENCE [LARGE SCALE GENOMIC DNA]</scope>
    <source>
        <strain evidence="2 3">DSM 19560</strain>
    </source>
</reference>
<keyword evidence="3" id="KW-1185">Reference proteome</keyword>
<dbReference type="Proteomes" id="UP000318297">
    <property type="component" value="Unassembled WGS sequence"/>
</dbReference>
<dbReference type="SUPFAM" id="SSF55681">
    <property type="entry name" value="Class II aaRS and biotin synthetases"/>
    <property type="match status" value="1"/>
</dbReference>
<dbReference type="OrthoDB" id="9788148at2"/>
<proteinExistence type="predicted"/>
<accession>A0A561EAM0</accession>
<evidence type="ECO:0000259" key="1">
    <source>
        <dbReference type="PROSITE" id="PS51733"/>
    </source>
</evidence>
<dbReference type="Pfam" id="PF21948">
    <property type="entry name" value="LplA-B_cat"/>
    <property type="match status" value="1"/>
</dbReference>
<dbReference type="CDD" id="cd16443">
    <property type="entry name" value="LplA"/>
    <property type="match status" value="1"/>
</dbReference>
<evidence type="ECO:0000313" key="3">
    <source>
        <dbReference type="Proteomes" id="UP000318297"/>
    </source>
</evidence>
<dbReference type="PANTHER" id="PTHR43679">
    <property type="entry name" value="OCTANOYLTRANSFERASE LIPM-RELATED"/>
    <property type="match status" value="1"/>
</dbReference>
<keyword evidence="2" id="KW-0436">Ligase</keyword>
<name>A0A561EAM0_9MICO</name>